<organism evidence="1 2">
    <name type="scientific">Tritrichomonas foetus</name>
    <dbReference type="NCBI Taxonomy" id="1144522"/>
    <lineage>
        <taxon>Eukaryota</taxon>
        <taxon>Metamonada</taxon>
        <taxon>Parabasalia</taxon>
        <taxon>Tritrichomonadida</taxon>
        <taxon>Tritrichomonadidae</taxon>
        <taxon>Tritrichomonas</taxon>
    </lineage>
</organism>
<comment type="caution">
    <text evidence="1">The sequence shown here is derived from an EMBL/GenBank/DDBJ whole genome shotgun (WGS) entry which is preliminary data.</text>
</comment>
<evidence type="ECO:0000313" key="1">
    <source>
        <dbReference type="EMBL" id="OHT00699.1"/>
    </source>
</evidence>
<protein>
    <submittedName>
        <fullName evidence="1">Uncharacterized protein</fullName>
    </submittedName>
</protein>
<dbReference type="RefSeq" id="XP_068353835.1">
    <property type="nucleotide sequence ID" value="XM_068508564.1"/>
</dbReference>
<dbReference type="Proteomes" id="UP000179807">
    <property type="component" value="Unassembled WGS sequence"/>
</dbReference>
<dbReference type="GeneID" id="94843268"/>
<dbReference type="AlphaFoldDB" id="A0A1J4JNS0"/>
<keyword evidence="2" id="KW-1185">Reference proteome</keyword>
<sequence length="240" mass="29094">MELKGLSEFRRDLEIIQRFQKKMISILSCVESQLSTSSQIKKLFDFFEQISIFQHFPLYEAFLRILVHLSIYFNFHETKDEEIISKRQEIFILILKELVLKPSLKTSIHLSTLTLYLIFKSNKQLILFFFKEGIFDTLFLIRTISLFHDSNLFLFFIPEIQKSHPKFYGKLKKQFSFIQEDVNTLYDRLKEKSQEEDSQIKEFEIRRKIHSQEEIAKIIRSDDINNFIEYFKKRKIQFEF</sequence>
<accession>A0A1J4JNS0</accession>
<dbReference type="VEuPathDB" id="TrichDB:TRFO_32563"/>
<dbReference type="EMBL" id="MLAK01000943">
    <property type="protein sequence ID" value="OHT00699.1"/>
    <property type="molecule type" value="Genomic_DNA"/>
</dbReference>
<reference evidence="1" key="1">
    <citation type="submission" date="2016-10" db="EMBL/GenBank/DDBJ databases">
        <authorList>
            <person name="Benchimol M."/>
            <person name="Almeida L.G."/>
            <person name="Vasconcelos A.T."/>
            <person name="Perreira-Neves A."/>
            <person name="Rosa I.A."/>
            <person name="Tasca T."/>
            <person name="Bogo M.R."/>
            <person name="de Souza W."/>
        </authorList>
    </citation>
    <scope>NUCLEOTIDE SEQUENCE [LARGE SCALE GENOMIC DNA]</scope>
    <source>
        <strain evidence="1">K</strain>
    </source>
</reference>
<proteinExistence type="predicted"/>
<evidence type="ECO:0000313" key="2">
    <source>
        <dbReference type="Proteomes" id="UP000179807"/>
    </source>
</evidence>
<name>A0A1J4JNS0_9EUKA</name>
<gene>
    <name evidence="1" type="ORF">TRFO_32563</name>
</gene>